<evidence type="ECO:0008006" key="4">
    <source>
        <dbReference type="Google" id="ProtNLM"/>
    </source>
</evidence>
<dbReference type="Proteomes" id="UP000315700">
    <property type="component" value="Chromosome"/>
</dbReference>
<dbReference type="RefSeq" id="WP_145030681.1">
    <property type="nucleotide sequence ID" value="NZ_CP036271.1"/>
</dbReference>
<keyword evidence="3" id="KW-1185">Reference proteome</keyword>
<dbReference type="OrthoDB" id="278295at2"/>
<dbReference type="AlphaFoldDB" id="A0A517SFI8"/>
<sequence length="109" mass="11390">MLKSLLQDDAGFIVSAELVLISTIVVVGLVVGLSEVQHAINSELNDVADAIGSLNQSYSYSGMSVCKPGGCGAEVAGSCFLDTTDDCDNNQCDMSCDRPVHEAPKGHKI</sequence>
<dbReference type="InParanoid" id="A0A517SFI8"/>
<keyword evidence="1" id="KW-0812">Transmembrane</keyword>
<keyword evidence="1" id="KW-1133">Transmembrane helix</keyword>
<dbReference type="EMBL" id="CP036271">
    <property type="protein sequence ID" value="QDT54860.1"/>
    <property type="molecule type" value="Genomic_DNA"/>
</dbReference>
<keyword evidence="1" id="KW-0472">Membrane</keyword>
<feature type="transmembrane region" description="Helical" evidence="1">
    <location>
        <begin position="12"/>
        <end position="33"/>
    </location>
</feature>
<organism evidence="2 3">
    <name type="scientific">Caulifigura coniformis</name>
    <dbReference type="NCBI Taxonomy" id="2527983"/>
    <lineage>
        <taxon>Bacteria</taxon>
        <taxon>Pseudomonadati</taxon>
        <taxon>Planctomycetota</taxon>
        <taxon>Planctomycetia</taxon>
        <taxon>Planctomycetales</taxon>
        <taxon>Planctomycetaceae</taxon>
        <taxon>Caulifigura</taxon>
    </lineage>
</organism>
<proteinExistence type="predicted"/>
<evidence type="ECO:0000313" key="2">
    <source>
        <dbReference type="EMBL" id="QDT54860.1"/>
    </source>
</evidence>
<accession>A0A517SFI8</accession>
<dbReference type="KEGG" id="ccos:Pan44_28990"/>
<gene>
    <name evidence="2" type="ORF">Pan44_28990</name>
</gene>
<protein>
    <recommendedName>
        <fullName evidence="4">Branched-chain amino acid aminotransferase</fullName>
    </recommendedName>
</protein>
<reference evidence="2 3" key="1">
    <citation type="submission" date="2019-02" db="EMBL/GenBank/DDBJ databases">
        <title>Deep-cultivation of Planctomycetes and their phenomic and genomic characterization uncovers novel biology.</title>
        <authorList>
            <person name="Wiegand S."/>
            <person name="Jogler M."/>
            <person name="Boedeker C."/>
            <person name="Pinto D."/>
            <person name="Vollmers J."/>
            <person name="Rivas-Marin E."/>
            <person name="Kohn T."/>
            <person name="Peeters S.H."/>
            <person name="Heuer A."/>
            <person name="Rast P."/>
            <person name="Oberbeckmann S."/>
            <person name="Bunk B."/>
            <person name="Jeske O."/>
            <person name="Meyerdierks A."/>
            <person name="Storesund J.E."/>
            <person name="Kallscheuer N."/>
            <person name="Luecker S."/>
            <person name="Lage O.M."/>
            <person name="Pohl T."/>
            <person name="Merkel B.J."/>
            <person name="Hornburger P."/>
            <person name="Mueller R.-W."/>
            <person name="Bruemmer F."/>
            <person name="Labrenz M."/>
            <person name="Spormann A.M."/>
            <person name="Op den Camp H."/>
            <person name="Overmann J."/>
            <person name="Amann R."/>
            <person name="Jetten M.S.M."/>
            <person name="Mascher T."/>
            <person name="Medema M.H."/>
            <person name="Devos D.P."/>
            <person name="Kaster A.-K."/>
            <person name="Ovreas L."/>
            <person name="Rohde M."/>
            <person name="Galperin M.Y."/>
            <person name="Jogler C."/>
        </authorList>
    </citation>
    <scope>NUCLEOTIDE SEQUENCE [LARGE SCALE GENOMIC DNA]</scope>
    <source>
        <strain evidence="2 3">Pan44</strain>
    </source>
</reference>
<evidence type="ECO:0000313" key="3">
    <source>
        <dbReference type="Proteomes" id="UP000315700"/>
    </source>
</evidence>
<name>A0A517SFI8_9PLAN</name>
<evidence type="ECO:0000256" key="1">
    <source>
        <dbReference type="SAM" id="Phobius"/>
    </source>
</evidence>